<dbReference type="Gene3D" id="2.10.260.10">
    <property type="match status" value="1"/>
</dbReference>
<dbReference type="NCBIfam" id="TIGR01439">
    <property type="entry name" value="lp_hng_hel_AbrB"/>
    <property type="match status" value="1"/>
</dbReference>
<dbReference type="Proteomes" id="UP000315385">
    <property type="component" value="Unassembled WGS sequence"/>
</dbReference>
<evidence type="ECO:0000313" key="3">
    <source>
        <dbReference type="EMBL" id="TQQ80668.1"/>
    </source>
</evidence>
<evidence type="ECO:0000256" key="1">
    <source>
        <dbReference type="SAM" id="MobiDB-lite"/>
    </source>
</evidence>
<feature type="domain" description="SpoVT-AbrB" evidence="2">
    <location>
        <begin position="1"/>
        <end position="44"/>
    </location>
</feature>
<evidence type="ECO:0000259" key="2">
    <source>
        <dbReference type="PROSITE" id="PS51740"/>
    </source>
</evidence>
<dbReference type="EMBL" id="SESI01000002">
    <property type="protein sequence ID" value="TQQ80668.1"/>
    <property type="molecule type" value="Genomic_DNA"/>
</dbReference>
<dbReference type="InterPro" id="IPR037914">
    <property type="entry name" value="SpoVT-AbrB_sf"/>
</dbReference>
<dbReference type="PROSITE" id="PS51740">
    <property type="entry name" value="SPOVT_ABRB"/>
    <property type="match status" value="1"/>
</dbReference>
<dbReference type="RefSeq" id="WP_142443780.1">
    <property type="nucleotide sequence ID" value="NZ_SESI01000002.1"/>
</dbReference>
<name>A0A544QP13_9EURY</name>
<proteinExistence type="predicted"/>
<dbReference type="OrthoDB" id="30861at2157"/>
<keyword evidence="4" id="KW-1185">Reference proteome</keyword>
<dbReference type="SMART" id="SM00966">
    <property type="entry name" value="SpoVT_AbrB"/>
    <property type="match status" value="1"/>
</dbReference>
<comment type="caution">
    <text evidence="3">The sequence shown here is derived from an EMBL/GenBank/DDBJ whole genome shotgun (WGS) entry which is preliminary data.</text>
</comment>
<dbReference type="SUPFAM" id="SSF89447">
    <property type="entry name" value="AbrB/MazE/MraZ-like"/>
    <property type="match status" value="1"/>
</dbReference>
<dbReference type="Pfam" id="PF04014">
    <property type="entry name" value="MazE_antitoxin"/>
    <property type="match status" value="1"/>
</dbReference>
<feature type="compositionally biased region" description="Basic and acidic residues" evidence="1">
    <location>
        <begin position="63"/>
        <end position="79"/>
    </location>
</feature>
<dbReference type="AlphaFoldDB" id="A0A544QP13"/>
<dbReference type="GO" id="GO:0003677">
    <property type="term" value="F:DNA binding"/>
    <property type="evidence" value="ECO:0007669"/>
    <property type="project" value="UniProtKB-KW"/>
</dbReference>
<accession>A0A544QP13</accession>
<gene>
    <name evidence="3" type="ORF">EWF95_09320</name>
</gene>
<reference evidence="3 4" key="1">
    <citation type="submission" date="2019-02" db="EMBL/GenBank/DDBJ databases">
        <title>Halonotius sp. a new haloqrchaeon isolated from saline water.</title>
        <authorList>
            <person name="Duran-Viseras A."/>
            <person name="Sanchez-Porro C."/>
            <person name="Ventosa A."/>
        </authorList>
    </citation>
    <scope>NUCLEOTIDE SEQUENCE [LARGE SCALE GENOMIC DNA]</scope>
    <source>
        <strain evidence="3 4">F9-27</strain>
    </source>
</reference>
<feature type="region of interest" description="Disordered" evidence="1">
    <location>
        <begin position="59"/>
        <end position="96"/>
    </location>
</feature>
<keyword evidence="3" id="KW-0238">DNA-binding</keyword>
<evidence type="ECO:0000313" key="4">
    <source>
        <dbReference type="Proteomes" id="UP000315385"/>
    </source>
</evidence>
<sequence length="96" mass="10498">MPTVDSEGRIRIPEEIRDSLDLTPGTEVTIRHVDDTVVIEPGPPPERILDRMETLIDEISADPEPKPRGELDAQSRSHLDAIQSGAASGETVTDDQ</sequence>
<protein>
    <submittedName>
        <fullName evidence="3">AbrB/MazE/SpoVT family DNA-binding domain-containing protein</fullName>
    </submittedName>
</protein>
<organism evidence="3 4">
    <name type="scientific">Halonotius roseus</name>
    <dbReference type="NCBI Taxonomy" id="2511997"/>
    <lineage>
        <taxon>Archaea</taxon>
        <taxon>Methanobacteriati</taxon>
        <taxon>Methanobacteriota</taxon>
        <taxon>Stenosarchaea group</taxon>
        <taxon>Halobacteria</taxon>
        <taxon>Halobacteriales</taxon>
        <taxon>Haloferacaceae</taxon>
        <taxon>Halonotius</taxon>
    </lineage>
</organism>
<dbReference type="InterPro" id="IPR007159">
    <property type="entry name" value="SpoVT-AbrB_dom"/>
</dbReference>